<evidence type="ECO:0000313" key="3">
    <source>
        <dbReference type="EMBL" id="PGH08264.1"/>
    </source>
</evidence>
<proteinExistence type="predicted"/>
<feature type="transmembrane region" description="Helical" evidence="2">
    <location>
        <begin position="47"/>
        <end position="67"/>
    </location>
</feature>
<feature type="transmembrane region" description="Helical" evidence="2">
    <location>
        <begin position="230"/>
        <end position="253"/>
    </location>
</feature>
<protein>
    <submittedName>
        <fullName evidence="3">Uncharacterized protein</fullName>
    </submittedName>
</protein>
<feature type="transmembrane region" description="Helical" evidence="2">
    <location>
        <begin position="152"/>
        <end position="171"/>
    </location>
</feature>
<keyword evidence="2" id="KW-1133">Transmembrane helix</keyword>
<dbReference type="OrthoDB" id="4218123at2759"/>
<dbReference type="STRING" id="1447875.A0A2B7X9B8"/>
<evidence type="ECO:0000313" key="4">
    <source>
        <dbReference type="Proteomes" id="UP000223968"/>
    </source>
</evidence>
<evidence type="ECO:0000256" key="2">
    <source>
        <dbReference type="SAM" id="Phobius"/>
    </source>
</evidence>
<reference evidence="3 4" key="1">
    <citation type="submission" date="2017-10" db="EMBL/GenBank/DDBJ databases">
        <title>Comparative genomics in systemic dimorphic fungi from Ajellomycetaceae.</title>
        <authorList>
            <person name="Munoz J.F."/>
            <person name="Mcewen J.G."/>
            <person name="Clay O.K."/>
            <person name="Cuomo C.A."/>
        </authorList>
    </citation>
    <scope>NUCLEOTIDE SEQUENCE [LARGE SCALE GENOMIC DNA]</scope>
    <source>
        <strain evidence="3 4">UAMH5409</strain>
    </source>
</reference>
<gene>
    <name evidence="3" type="ORF">AJ79_06050</name>
</gene>
<keyword evidence="4" id="KW-1185">Reference proteome</keyword>
<evidence type="ECO:0000256" key="1">
    <source>
        <dbReference type="SAM" id="MobiDB-lite"/>
    </source>
</evidence>
<dbReference type="Proteomes" id="UP000223968">
    <property type="component" value="Unassembled WGS sequence"/>
</dbReference>
<sequence>MGNYDNIKTLLIFFSPLIFRQTRSLYRSLRTSLSHRPAPRPLPNSAAFALNILFITICVTLFLSLPASTGINPHAPSPNIFTQTNSRLNTPTELLFSRLARHYRPPTNTLTESDLLLKSKFTIPSARKIYLRFGPDTLTNCPFCTPDNEASYLIYYLPFHTLLPHLLHMFLTGLITSRPLTGASASRWRGKFTLAALLLFLLETLLVSMYDPNTHGTGSTDIPSSFHNRLTSARFLSFTLFDATCAAIIWLTATHRFFYKPPSPAQVAEKIVSNVSTTLAGATAKAHALSVVRNATVRDRVLKGRDDAYWRTVVAMEGSGADGNNNNNNRGSIWEEEEVVRAMTRVMQRRNASGKGDEVDLGRLGVEAGSYVDGVTAGLEREEVDGDDGGDESEE</sequence>
<feature type="compositionally biased region" description="Acidic residues" evidence="1">
    <location>
        <begin position="382"/>
        <end position="395"/>
    </location>
</feature>
<dbReference type="EMBL" id="PDNB01000103">
    <property type="protein sequence ID" value="PGH08264.1"/>
    <property type="molecule type" value="Genomic_DNA"/>
</dbReference>
<dbReference type="AlphaFoldDB" id="A0A2B7X9B8"/>
<comment type="caution">
    <text evidence="3">The sequence shown here is derived from an EMBL/GenBank/DDBJ whole genome shotgun (WGS) entry which is preliminary data.</text>
</comment>
<accession>A0A2B7X9B8</accession>
<organism evidence="3 4">
    <name type="scientific">Helicocarpus griseus UAMH5409</name>
    <dbReference type="NCBI Taxonomy" id="1447875"/>
    <lineage>
        <taxon>Eukaryota</taxon>
        <taxon>Fungi</taxon>
        <taxon>Dikarya</taxon>
        <taxon>Ascomycota</taxon>
        <taxon>Pezizomycotina</taxon>
        <taxon>Eurotiomycetes</taxon>
        <taxon>Eurotiomycetidae</taxon>
        <taxon>Onygenales</taxon>
        <taxon>Ajellomycetaceae</taxon>
        <taxon>Helicocarpus</taxon>
    </lineage>
</organism>
<name>A0A2B7X9B8_9EURO</name>
<keyword evidence="2" id="KW-0812">Transmembrane</keyword>
<dbReference type="PANTHER" id="PTHR39470:SF1">
    <property type="entry name" value="CHORISMATE SYNTHASE PROTEIN"/>
    <property type="match status" value="1"/>
</dbReference>
<feature type="region of interest" description="Disordered" evidence="1">
    <location>
        <begin position="375"/>
        <end position="395"/>
    </location>
</feature>
<keyword evidence="2" id="KW-0472">Membrane</keyword>
<dbReference type="PANTHER" id="PTHR39470">
    <property type="entry name" value="CHROMOSOME 10, WHOLE GENOME SHOTGUN SEQUENCE"/>
    <property type="match status" value="1"/>
</dbReference>
<feature type="transmembrane region" description="Helical" evidence="2">
    <location>
        <begin position="192"/>
        <end position="210"/>
    </location>
</feature>